<proteinExistence type="predicted"/>
<protein>
    <submittedName>
        <fullName evidence="1">Uncharacterized protein</fullName>
    </submittedName>
</protein>
<organism evidence="1 2">
    <name type="scientific">Tripterygium wilfordii</name>
    <name type="common">Thunder God vine</name>
    <dbReference type="NCBI Taxonomy" id="458696"/>
    <lineage>
        <taxon>Eukaryota</taxon>
        <taxon>Viridiplantae</taxon>
        <taxon>Streptophyta</taxon>
        <taxon>Embryophyta</taxon>
        <taxon>Tracheophyta</taxon>
        <taxon>Spermatophyta</taxon>
        <taxon>Magnoliopsida</taxon>
        <taxon>eudicotyledons</taxon>
        <taxon>Gunneridae</taxon>
        <taxon>Pentapetalae</taxon>
        <taxon>rosids</taxon>
        <taxon>fabids</taxon>
        <taxon>Celastrales</taxon>
        <taxon>Celastraceae</taxon>
        <taxon>Tripterygium</taxon>
    </lineage>
</organism>
<dbReference type="InParanoid" id="A0A7J7CCY5"/>
<dbReference type="EMBL" id="JAAARO010000018">
    <property type="protein sequence ID" value="KAF5731999.1"/>
    <property type="molecule type" value="Genomic_DNA"/>
</dbReference>
<accession>A0A7J7CCY5</accession>
<reference evidence="1 2" key="1">
    <citation type="journal article" date="2020" name="Nat. Commun.">
        <title>Genome of Tripterygium wilfordii and identification of cytochrome P450 involved in triptolide biosynthesis.</title>
        <authorList>
            <person name="Tu L."/>
            <person name="Su P."/>
            <person name="Zhang Z."/>
            <person name="Gao L."/>
            <person name="Wang J."/>
            <person name="Hu T."/>
            <person name="Zhou J."/>
            <person name="Zhang Y."/>
            <person name="Zhao Y."/>
            <person name="Liu Y."/>
            <person name="Song Y."/>
            <person name="Tong Y."/>
            <person name="Lu Y."/>
            <person name="Yang J."/>
            <person name="Xu C."/>
            <person name="Jia M."/>
            <person name="Peters R.J."/>
            <person name="Huang L."/>
            <person name="Gao W."/>
        </authorList>
    </citation>
    <scope>NUCLEOTIDE SEQUENCE [LARGE SCALE GENOMIC DNA]</scope>
    <source>
        <strain evidence="2">cv. XIE 37</strain>
        <tissue evidence="1">Leaf</tissue>
    </source>
</reference>
<name>A0A7J7CCY5_TRIWF</name>
<comment type="caution">
    <text evidence="1">The sequence shown here is derived from an EMBL/GenBank/DDBJ whole genome shotgun (WGS) entry which is preliminary data.</text>
</comment>
<evidence type="ECO:0000313" key="1">
    <source>
        <dbReference type="EMBL" id="KAF5731999.1"/>
    </source>
</evidence>
<gene>
    <name evidence="1" type="ORF">HS088_TW18G00687</name>
</gene>
<sequence length="110" mass="12133">MGNWFAKNKMVHSLPLDEKEGGVEDDIGRSFGQLPGAGASGGSIRMKVRLTKTQFKELMTQTDLSKGTSEFAQLVLRDCSEGKLHGRVVPNHGQEVLVQANKWSLYTINE</sequence>
<dbReference type="AlphaFoldDB" id="A0A7J7CCY5"/>
<dbReference type="Proteomes" id="UP000593562">
    <property type="component" value="Unassembled WGS sequence"/>
</dbReference>
<keyword evidence="2" id="KW-1185">Reference proteome</keyword>
<evidence type="ECO:0000313" key="2">
    <source>
        <dbReference type="Proteomes" id="UP000593562"/>
    </source>
</evidence>